<organism evidence="1">
    <name type="scientific">Sea otter herpesvirus</name>
    <dbReference type="NCBI Taxonomy" id="1906351"/>
    <lineage>
        <taxon>Viruses</taxon>
        <taxon>Duplodnaviria</taxon>
        <taxon>Heunggongvirae</taxon>
        <taxon>Peploviricota</taxon>
        <taxon>Herviviricetes</taxon>
        <taxon>Herpesvirales</taxon>
    </lineage>
</organism>
<proteinExistence type="predicted"/>
<name>A0A1D8H0C3_9VIRU</name>
<evidence type="ECO:0000313" key="1">
    <source>
        <dbReference type="EMBL" id="AOT85964.1"/>
    </source>
</evidence>
<dbReference type="InterPro" id="IPR007013">
    <property type="entry name" value="DNA_pol_proc_fac_herpes"/>
</dbReference>
<dbReference type="EMBL" id="KX024481">
    <property type="protein sequence ID" value="AOT85964.1"/>
    <property type="molecule type" value="Genomic_DNA"/>
</dbReference>
<sequence length="240" mass="26795">VKCYIKKGMVQITGNYNLPTLTFLSSIGDSGILSFKIKDAFKNATSHGDHGPVSLSFRNTSLGNTYIHSREIFGFNIKDAMFKFYKRPGGSKTEFVKTSITYCDNITQTNHKSVLEPCVVTYDQKLEELEVLTKIAFSNKTNTVLQKWLRQQKTKKEQKLVTVVTNKTLSVIIFTVEGVSKTIDFKPVDECSPMLSKLEKPGDYGAVKNDSSFVVNLDSLIQAFSLCKVTGAFTPGIKIY</sequence>
<feature type="non-terminal residue" evidence="1">
    <location>
        <position position="240"/>
    </location>
</feature>
<accession>A0A1D8H0C3</accession>
<reference evidence="1" key="1">
    <citation type="submission" date="2016-04" db="EMBL/GenBank/DDBJ databases">
        <title>Endemic infection of stranded Southern sea otters (Enhydra lutris nereis) with novel parvovirus, polyomavirus and adenovirus.</title>
        <authorList>
            <person name="Siqueira J.D."/>
            <person name="Miller M."/>
            <person name="Ng T.F.F."/>
            <person name="Li L."/>
            <person name="Dodd E."/>
            <person name="Batac F."/>
            <person name="Delwart E."/>
        </authorList>
    </citation>
    <scope>NUCLEOTIDE SEQUENCE</scope>
    <source>
        <strain evidence="1">SO130911</strain>
    </source>
</reference>
<dbReference type="Gene3D" id="3.70.10.10">
    <property type="match status" value="1"/>
</dbReference>
<gene>
    <name evidence="1" type="primary">ORF59</name>
</gene>
<dbReference type="Pfam" id="PF04929">
    <property type="entry name" value="Herpes_DNAp_acc"/>
    <property type="match status" value="1"/>
</dbReference>
<protein>
    <submittedName>
        <fullName evidence="1">DNA replication accessory factor</fullName>
    </submittedName>
</protein>
<feature type="non-terminal residue" evidence="1">
    <location>
        <position position="1"/>
    </location>
</feature>